<dbReference type="GO" id="GO:0005978">
    <property type="term" value="P:glycogen biosynthetic process"/>
    <property type="evidence" value="ECO:0007669"/>
    <property type="project" value="InterPro"/>
</dbReference>
<dbReference type="Gene3D" id="2.60.40.10">
    <property type="entry name" value="Immunoglobulins"/>
    <property type="match status" value="1"/>
</dbReference>
<dbReference type="InterPro" id="IPR017853">
    <property type="entry name" value="GH"/>
</dbReference>
<dbReference type="InterPro" id="IPR013783">
    <property type="entry name" value="Ig-like_fold"/>
</dbReference>
<dbReference type="AlphaFoldDB" id="A0A6P1VTR7"/>
<evidence type="ECO:0000259" key="2">
    <source>
        <dbReference type="SMART" id="SM00642"/>
    </source>
</evidence>
<evidence type="ECO:0000313" key="3">
    <source>
        <dbReference type="EMBL" id="QHV95127.1"/>
    </source>
</evidence>
<dbReference type="SMART" id="SM00642">
    <property type="entry name" value="Aamy"/>
    <property type="match status" value="1"/>
</dbReference>
<dbReference type="SUPFAM" id="SSF49452">
    <property type="entry name" value="Starch-binding domain-like"/>
    <property type="match status" value="1"/>
</dbReference>
<dbReference type="GO" id="GO:0003844">
    <property type="term" value="F:1,4-alpha-glucan branching enzyme activity"/>
    <property type="evidence" value="ECO:0007669"/>
    <property type="project" value="InterPro"/>
</dbReference>
<dbReference type="Gene3D" id="3.20.20.80">
    <property type="entry name" value="Glycosidases"/>
    <property type="match status" value="1"/>
</dbReference>
<accession>A0A6P1VTR7</accession>
<evidence type="ECO:0000256" key="1">
    <source>
        <dbReference type="ARBA" id="ARBA00008061"/>
    </source>
</evidence>
<dbReference type="SUPFAM" id="SSF51445">
    <property type="entry name" value="(Trans)glycosidases"/>
    <property type="match status" value="1"/>
</dbReference>
<protein>
    <submittedName>
        <fullName evidence="3">1,4-alpha-glucan branching protein</fullName>
    </submittedName>
</protein>
<dbReference type="Pfam" id="PF00128">
    <property type="entry name" value="Alpha-amylase"/>
    <property type="match status" value="1"/>
</dbReference>
<dbReference type="PIRSF" id="PIRSF000463">
    <property type="entry name" value="GlgB"/>
    <property type="match status" value="1"/>
</dbReference>
<dbReference type="SUPFAM" id="SSF81296">
    <property type="entry name" value="E set domains"/>
    <property type="match status" value="1"/>
</dbReference>
<dbReference type="EMBL" id="CP045997">
    <property type="protein sequence ID" value="QHV95127.1"/>
    <property type="molecule type" value="Genomic_DNA"/>
</dbReference>
<proteinExistence type="inferred from homology"/>
<dbReference type="InterPro" id="IPR006047">
    <property type="entry name" value="GH13_cat_dom"/>
</dbReference>
<dbReference type="KEGG" id="senf:GJR95_08905"/>
<dbReference type="InterPro" id="IPR013784">
    <property type="entry name" value="Carb-bd-like_fold"/>
</dbReference>
<organism evidence="3 4">
    <name type="scientific">Spirosoma endbachense</name>
    <dbReference type="NCBI Taxonomy" id="2666025"/>
    <lineage>
        <taxon>Bacteria</taxon>
        <taxon>Pseudomonadati</taxon>
        <taxon>Bacteroidota</taxon>
        <taxon>Cytophagia</taxon>
        <taxon>Cytophagales</taxon>
        <taxon>Cytophagaceae</taxon>
        <taxon>Spirosoma</taxon>
    </lineage>
</organism>
<keyword evidence="4" id="KW-1185">Reference proteome</keyword>
<gene>
    <name evidence="3" type="ORF">GJR95_08905</name>
</gene>
<sequence length="752" mass="84882">MSLSVTIHYKNVQQFAEPHLWVWYTGSNSPDQFAPTGMDSFGHIFTADVKRPTFFFKFKDGVGTEGPWESDSLSRSFRQLEGEPTVTTFITEVWCRGDKAFVYPVLPREAESIPASSFLATVKPKPGIAFSDTGGKSGLGATLLVGEGTLFGFYHPNAARVYVMGSFNEWQRPGHDNPDPNKFCELRLYEGYFGTPNLWLGVIPEAKAGDEYKFCVQGGVASDEKGRFQQYFSDPYTRQLGPNFSTNNSVIVDPTQFEWTDGDWETPDKANLIIYELSVFGFTEGDPGINQPGKFAGITERIEGGYFNDLGITALSLMPLAEFPTPQGDRTLGYNSSLFCAVERDFGSPDDLRTLVNSAHSRGLAIILDQVFNHTDNAFNPLWRMILEHPNEEFDHDEGGLYFNGSTRWGNRIATEKLDVQNLLIDTCKLLLKEYHVDGFRFDATNTQYMDHGFLYRLAPELTAIKPSVILVVENLPNQSDLNRSGFDGFMQWADPFHDKLKALLREGTFDNSNFYNTDKLADIFFFCKSLYATHTNNVINYVESHDETSVAYEVSTNPLLNNSATKDRKGRLGLFATMVALGQPMLYMGGEFNVERDRNIVSFSWPADGPDSNGFFRWARRLIRLRRRYPSLKLTGDRLTADGRFGWILGPWLDNRHGQNKRLLGWRLQPNSSAHERMVILLNFENHSVNVDIELGRAGRWVKLADLDTVNDISPEGTNSSHESSTLQSNDGRFLNFSLPSSSGFIYKWEP</sequence>
<dbReference type="PANTHER" id="PTHR43002">
    <property type="entry name" value="GLYCOGEN DEBRANCHING ENZYME"/>
    <property type="match status" value="1"/>
</dbReference>
<evidence type="ECO:0000313" key="4">
    <source>
        <dbReference type="Proteomes" id="UP000464577"/>
    </source>
</evidence>
<comment type="similarity">
    <text evidence="1">Belongs to the glycosyl hydrolase 13 family.</text>
</comment>
<name>A0A6P1VTR7_9BACT</name>
<feature type="domain" description="Glycosyl hydrolase family 13 catalytic" evidence="2">
    <location>
        <begin position="276"/>
        <end position="627"/>
    </location>
</feature>
<dbReference type="InterPro" id="IPR014756">
    <property type="entry name" value="Ig_E-set"/>
</dbReference>
<dbReference type="Proteomes" id="UP000464577">
    <property type="component" value="Chromosome"/>
</dbReference>
<dbReference type="RefSeq" id="WP_162385541.1">
    <property type="nucleotide sequence ID" value="NZ_CP045997.1"/>
</dbReference>
<dbReference type="GO" id="GO:0030246">
    <property type="term" value="F:carbohydrate binding"/>
    <property type="evidence" value="ECO:0007669"/>
    <property type="project" value="InterPro"/>
</dbReference>
<dbReference type="InterPro" id="IPR037439">
    <property type="entry name" value="Branching_enzy"/>
</dbReference>
<reference evidence="3 4" key="1">
    <citation type="submission" date="2019-11" db="EMBL/GenBank/DDBJ databases">
        <title>Spirosoma endbachense sp. nov., isolated from a natural salt meadow.</title>
        <authorList>
            <person name="Rojas J."/>
            <person name="Ambika Manirajan B."/>
            <person name="Ratering S."/>
            <person name="Suarez C."/>
            <person name="Geissler-Plaum R."/>
            <person name="Schnell S."/>
        </authorList>
    </citation>
    <scope>NUCLEOTIDE SEQUENCE [LARGE SCALE GENOMIC DNA]</scope>
    <source>
        <strain evidence="3 4">I-24</strain>
    </source>
</reference>